<dbReference type="PANTHER" id="PTHR46203">
    <property type="entry name" value="PROBABLE PEPTIDE CHAIN RELEASE FACTOR C12ORF65"/>
    <property type="match status" value="1"/>
</dbReference>
<dbReference type="SUPFAM" id="SSF75620">
    <property type="entry name" value="Release factor"/>
    <property type="match status" value="1"/>
</dbReference>
<evidence type="ECO:0000313" key="7">
    <source>
        <dbReference type="EMBL" id="KAK4524656.1"/>
    </source>
</evidence>
<keyword evidence="4" id="KW-0496">Mitochondrion</keyword>
<gene>
    <name evidence="7" type="ORF">GAYE_SCF05G2558</name>
</gene>
<evidence type="ECO:0000256" key="2">
    <source>
        <dbReference type="ARBA" id="ARBA00010835"/>
    </source>
</evidence>
<feature type="domain" description="Prokaryotic-type class I peptide chain release factors" evidence="6">
    <location>
        <begin position="83"/>
        <end position="185"/>
    </location>
</feature>
<feature type="compositionally biased region" description="Basic residues" evidence="5">
    <location>
        <begin position="170"/>
        <end position="184"/>
    </location>
</feature>
<protein>
    <recommendedName>
        <fullName evidence="6">Prokaryotic-type class I peptide chain release factors domain-containing protein</fullName>
    </recommendedName>
</protein>
<comment type="subcellular location">
    <subcellularLocation>
        <location evidence="1">Mitochondrion</location>
    </subcellularLocation>
</comment>
<evidence type="ECO:0000256" key="5">
    <source>
        <dbReference type="SAM" id="MobiDB-lite"/>
    </source>
</evidence>
<evidence type="ECO:0000256" key="4">
    <source>
        <dbReference type="ARBA" id="ARBA00023128"/>
    </source>
</evidence>
<dbReference type="AlphaFoldDB" id="A0AAV9IBI8"/>
<evidence type="ECO:0000256" key="3">
    <source>
        <dbReference type="ARBA" id="ARBA00022946"/>
    </source>
</evidence>
<dbReference type="EMBL" id="JANCYU010000025">
    <property type="protein sequence ID" value="KAK4524656.1"/>
    <property type="molecule type" value="Genomic_DNA"/>
</dbReference>
<keyword evidence="3" id="KW-0809">Transit peptide</keyword>
<dbReference type="GO" id="GO:0003747">
    <property type="term" value="F:translation release factor activity"/>
    <property type="evidence" value="ECO:0007669"/>
    <property type="project" value="InterPro"/>
</dbReference>
<dbReference type="Proteomes" id="UP001300502">
    <property type="component" value="Unassembled WGS sequence"/>
</dbReference>
<dbReference type="InterPro" id="IPR000352">
    <property type="entry name" value="Pep_chain_release_fac_I"/>
</dbReference>
<dbReference type="InterPro" id="IPR045853">
    <property type="entry name" value="Pep_chain_release_fac_I_sf"/>
</dbReference>
<keyword evidence="8" id="KW-1185">Reference proteome</keyword>
<reference evidence="7 8" key="1">
    <citation type="submission" date="2022-07" db="EMBL/GenBank/DDBJ databases">
        <title>Genome-wide signatures of adaptation to extreme environments.</title>
        <authorList>
            <person name="Cho C.H."/>
            <person name="Yoon H.S."/>
        </authorList>
    </citation>
    <scope>NUCLEOTIDE SEQUENCE [LARGE SCALE GENOMIC DNA]</scope>
    <source>
        <strain evidence="7 8">108.79 E11</strain>
    </source>
</reference>
<accession>A0AAV9IBI8</accession>
<evidence type="ECO:0000256" key="1">
    <source>
        <dbReference type="ARBA" id="ARBA00004173"/>
    </source>
</evidence>
<evidence type="ECO:0000313" key="8">
    <source>
        <dbReference type="Proteomes" id="UP001300502"/>
    </source>
</evidence>
<comment type="caution">
    <text evidence="7">The sequence shown here is derived from an EMBL/GenBank/DDBJ whole genome shotgun (WGS) entry which is preliminary data.</text>
</comment>
<dbReference type="Gene3D" id="3.30.160.20">
    <property type="match status" value="1"/>
</dbReference>
<dbReference type="PANTHER" id="PTHR46203:SF1">
    <property type="entry name" value="MITOCHONDRIAL TRANSLATION RELEASE FACTOR IN RESCUE"/>
    <property type="match status" value="1"/>
</dbReference>
<dbReference type="GO" id="GO:0005739">
    <property type="term" value="C:mitochondrion"/>
    <property type="evidence" value="ECO:0007669"/>
    <property type="project" value="UniProtKB-SubCell"/>
</dbReference>
<organism evidence="7 8">
    <name type="scientific">Galdieria yellowstonensis</name>
    <dbReference type="NCBI Taxonomy" id="3028027"/>
    <lineage>
        <taxon>Eukaryota</taxon>
        <taxon>Rhodophyta</taxon>
        <taxon>Bangiophyceae</taxon>
        <taxon>Galdieriales</taxon>
        <taxon>Galdieriaceae</taxon>
        <taxon>Galdieria</taxon>
    </lineage>
</organism>
<sequence>MRGVVGAFVSFARVVNTIVARFRHSPLCYSSYLQLLTSHSKTSFLRRPPAPFLFTATFCNPSNSSYEEYVLTQQMTKIQAEHKSIEFREQDLEEKFIRGGGPGGQSINKTESCVVLVHKPTGIWVKCQESRSQYRNRQIARQRLKEKIDLYYLGEESKVAQKIAKIRARKANRRKKAIKKHKSKKEQSNEDSVEDILEQDDVWFLPPNPDEDNYY</sequence>
<evidence type="ECO:0000259" key="6">
    <source>
        <dbReference type="Pfam" id="PF00472"/>
    </source>
</evidence>
<name>A0AAV9IBI8_9RHOD</name>
<feature type="region of interest" description="Disordered" evidence="5">
    <location>
        <begin position="170"/>
        <end position="194"/>
    </location>
</feature>
<comment type="similarity">
    <text evidence="2">Belongs to the prokaryotic/mitochondrial release factor family.</text>
</comment>
<dbReference type="InterPro" id="IPR052405">
    <property type="entry name" value="Mito_Transl_Release_Factor"/>
</dbReference>
<proteinExistence type="inferred from homology"/>
<dbReference type="Pfam" id="PF00472">
    <property type="entry name" value="RF-1"/>
    <property type="match status" value="1"/>
</dbReference>